<dbReference type="STRING" id="512399.A8709_17620"/>
<organism evidence="2 3">
    <name type="scientific">Paenibacillus pectinilyticus</name>
    <dbReference type="NCBI Taxonomy" id="512399"/>
    <lineage>
        <taxon>Bacteria</taxon>
        <taxon>Bacillati</taxon>
        <taxon>Bacillota</taxon>
        <taxon>Bacilli</taxon>
        <taxon>Bacillales</taxon>
        <taxon>Paenibacillaceae</taxon>
        <taxon>Paenibacillus</taxon>
    </lineage>
</organism>
<evidence type="ECO:0000313" key="3">
    <source>
        <dbReference type="Proteomes" id="UP000093309"/>
    </source>
</evidence>
<dbReference type="AlphaFoldDB" id="A0A1C0ZZ76"/>
<feature type="domain" description="VOC" evidence="1">
    <location>
        <begin position="4"/>
        <end position="118"/>
    </location>
</feature>
<dbReference type="SUPFAM" id="SSF54593">
    <property type="entry name" value="Glyoxalase/Bleomycin resistance protein/Dihydroxybiphenyl dioxygenase"/>
    <property type="match status" value="1"/>
</dbReference>
<protein>
    <recommendedName>
        <fullName evidence="1">VOC domain-containing protein</fullName>
    </recommendedName>
</protein>
<dbReference type="Proteomes" id="UP000093309">
    <property type="component" value="Unassembled WGS sequence"/>
</dbReference>
<gene>
    <name evidence="2" type="ORF">A8709_17620</name>
</gene>
<dbReference type="InterPro" id="IPR037523">
    <property type="entry name" value="VOC_core"/>
</dbReference>
<proteinExistence type="predicted"/>
<keyword evidence="3" id="KW-1185">Reference proteome</keyword>
<dbReference type="EMBL" id="LYPC01000022">
    <property type="protein sequence ID" value="OCT13428.1"/>
    <property type="molecule type" value="Genomic_DNA"/>
</dbReference>
<dbReference type="InterPro" id="IPR029068">
    <property type="entry name" value="Glyas_Bleomycin-R_OHBP_Dase"/>
</dbReference>
<evidence type="ECO:0000259" key="1">
    <source>
        <dbReference type="PROSITE" id="PS51819"/>
    </source>
</evidence>
<evidence type="ECO:0000313" key="2">
    <source>
        <dbReference type="EMBL" id="OCT13428.1"/>
    </source>
</evidence>
<dbReference type="RefSeq" id="WP_065853490.1">
    <property type="nucleotide sequence ID" value="NZ_LYPC01000022.1"/>
</dbReference>
<name>A0A1C0ZZ76_9BACL</name>
<dbReference type="OrthoDB" id="2380125at2"/>
<sequence length="266" mass="30238">MITHFANVTLQTVSIPGVKQFYHEQLGFPVIRESENEIAFQPIAFCTITFVEMEEALRPAHFAFEVPYSEFEHIVSSLQVSGVTLLKWPDGRTRDDFGTGMNVYFRDGDGNLLEIIAHPYIKEGILIPSGKLKLLYLREVGFPVDDVVDFRQKLVELFDFKLDKVKDNFAFAIGGTAHAVIPSTKRKWIPIAMKALQPAMHTSFGVSRLAFIQRVRNLLVERGIPYDYREEGSLDFTLEGYMMRLIVTHFPEDVPAQLQLPLSGKV</sequence>
<accession>A0A1C0ZZ76</accession>
<comment type="caution">
    <text evidence="2">The sequence shown here is derived from an EMBL/GenBank/DDBJ whole genome shotgun (WGS) entry which is preliminary data.</text>
</comment>
<dbReference type="PROSITE" id="PS51819">
    <property type="entry name" value="VOC"/>
    <property type="match status" value="1"/>
</dbReference>
<dbReference type="Gene3D" id="3.10.180.10">
    <property type="entry name" value="2,3-Dihydroxybiphenyl 1,2-Dioxygenase, domain 1"/>
    <property type="match status" value="1"/>
</dbReference>
<reference evidence="3" key="1">
    <citation type="submission" date="2016-05" db="EMBL/GenBank/DDBJ databases">
        <title>Paenibacillus oryzae. sp. nov., isolated from the rice root.</title>
        <authorList>
            <person name="Zhang J."/>
            <person name="Zhang X."/>
        </authorList>
    </citation>
    <scope>NUCLEOTIDE SEQUENCE [LARGE SCALE GENOMIC DNA]</scope>
    <source>
        <strain evidence="3">KCTC13222</strain>
    </source>
</reference>